<reference evidence="2 3" key="2">
    <citation type="journal article" date="2016" name="Genome Announc.">
        <title>Draft Genome Sequence of Erythromycin- and Oxytetracycline-Sensitive Nocardia seriolae Strain U-1 (NBRC 110359).</title>
        <authorList>
            <person name="Imajoh M."/>
            <person name="Sukeda M."/>
            <person name="Shimizu M."/>
            <person name="Yamane J."/>
            <person name="Ohnishi K."/>
            <person name="Oshima S."/>
        </authorList>
    </citation>
    <scope>NUCLEOTIDE SEQUENCE [LARGE SCALE GENOMIC DNA]</scope>
    <source>
        <strain evidence="2 3">U-1</strain>
    </source>
</reference>
<evidence type="ECO:0008006" key="5">
    <source>
        <dbReference type="Google" id="ProtNLM"/>
    </source>
</evidence>
<gene>
    <name evidence="1" type="ORF">NS506_03199</name>
    <name evidence="2" type="ORF">NSK11_contig00259-0005</name>
</gene>
<dbReference type="Proteomes" id="UP000180166">
    <property type="component" value="Chromosome"/>
</dbReference>
<dbReference type="Proteomes" id="UP000037179">
    <property type="component" value="Unassembled WGS sequence"/>
</dbReference>
<evidence type="ECO:0000313" key="2">
    <source>
        <dbReference type="EMBL" id="GAP33403.1"/>
    </source>
</evidence>
<dbReference type="OrthoDB" id="4555909at2"/>
<keyword evidence="3" id="KW-1185">Reference proteome</keyword>
<dbReference type="GeneID" id="93373836"/>
<accession>A0A0B8NRP5</accession>
<name>A0A0B8NRP5_9NOCA</name>
<reference evidence="3" key="1">
    <citation type="submission" date="2015-07" db="EMBL/GenBank/DDBJ databases">
        <title>Nocardia seriolae U-1 whole genome shotgun sequence.</title>
        <authorList>
            <person name="Imajoh M."/>
            <person name="Fukumoto Y."/>
            <person name="Sukeda M."/>
            <person name="Yamane J."/>
            <person name="Yamasaki K."/>
            <person name="Shimizu M."/>
            <person name="Ohnishi K."/>
            <person name="Oshima S."/>
        </authorList>
    </citation>
    <scope>NUCLEOTIDE SEQUENCE [LARGE SCALE GENOMIC DNA]</scope>
    <source>
        <strain evidence="3">U-1</strain>
    </source>
</reference>
<evidence type="ECO:0000313" key="1">
    <source>
        <dbReference type="EMBL" id="APA97252.1"/>
    </source>
</evidence>
<evidence type="ECO:0000313" key="3">
    <source>
        <dbReference type="Proteomes" id="UP000037179"/>
    </source>
</evidence>
<sequence length="107" mass="10763">MSLEVTPDSLKTAAGALALLPEDIDKAPHLGAEPVASVLKGAAVGAALGGSDPASRTAKGVLKARFNEFSGLLKLAADTYRDTDQEAAANLLAVVADLNSGDPHVGK</sequence>
<organism evidence="2 3">
    <name type="scientific">Nocardia seriolae</name>
    <dbReference type="NCBI Taxonomy" id="37332"/>
    <lineage>
        <taxon>Bacteria</taxon>
        <taxon>Bacillati</taxon>
        <taxon>Actinomycetota</taxon>
        <taxon>Actinomycetes</taxon>
        <taxon>Mycobacteriales</taxon>
        <taxon>Nocardiaceae</taxon>
        <taxon>Nocardia</taxon>
    </lineage>
</organism>
<dbReference type="AlphaFoldDB" id="A0A0B8NRP5"/>
<protein>
    <recommendedName>
        <fullName evidence="5">ESX-1 secretion-associated protein</fullName>
    </recommendedName>
</protein>
<evidence type="ECO:0000313" key="4">
    <source>
        <dbReference type="Proteomes" id="UP000180166"/>
    </source>
</evidence>
<reference evidence="1 4" key="3">
    <citation type="submission" date="2016-10" db="EMBL/GenBank/DDBJ databases">
        <title>Genome sequence of Nocardia seriolae strain EM150506, isolated from Anguila japonica.</title>
        <authorList>
            <person name="Han H.-J."/>
        </authorList>
    </citation>
    <scope>NUCLEOTIDE SEQUENCE [LARGE SCALE GENOMIC DNA]</scope>
    <source>
        <strain evidence="1 4">EM150506</strain>
    </source>
</reference>
<dbReference type="EMBL" id="CP017839">
    <property type="protein sequence ID" value="APA97252.1"/>
    <property type="molecule type" value="Genomic_DNA"/>
</dbReference>
<dbReference type="RefSeq" id="WP_033090970.1">
    <property type="nucleotide sequence ID" value="NZ_AP017900.1"/>
</dbReference>
<dbReference type="KEGG" id="nsr:NS506_03199"/>
<proteinExistence type="predicted"/>
<dbReference type="EMBL" id="BBYQ01000259">
    <property type="protein sequence ID" value="GAP33403.1"/>
    <property type="molecule type" value="Genomic_DNA"/>
</dbReference>